<evidence type="ECO:0008006" key="4">
    <source>
        <dbReference type="Google" id="ProtNLM"/>
    </source>
</evidence>
<protein>
    <recommendedName>
        <fullName evidence="4">Flagellar protein FliT</fullName>
    </recommendedName>
</protein>
<keyword evidence="3" id="KW-1185">Reference proteome</keyword>
<proteinExistence type="predicted"/>
<evidence type="ECO:0000256" key="1">
    <source>
        <dbReference type="SAM" id="Coils"/>
    </source>
</evidence>
<feature type="coiled-coil region" evidence="1">
    <location>
        <begin position="39"/>
        <end position="91"/>
    </location>
</feature>
<organism evidence="2 3">
    <name type="scientific">Soehngenia longivitae</name>
    <dbReference type="NCBI Taxonomy" id="2562294"/>
    <lineage>
        <taxon>Bacteria</taxon>
        <taxon>Bacillati</taxon>
        <taxon>Bacillota</taxon>
        <taxon>Tissierellia</taxon>
        <taxon>Tissierellales</taxon>
        <taxon>Tissierellaceae</taxon>
        <taxon>Soehngenia</taxon>
    </lineage>
</organism>
<dbReference type="Proteomes" id="UP000298381">
    <property type="component" value="Unassembled WGS sequence"/>
</dbReference>
<dbReference type="AlphaFoldDB" id="A0A4Z0D5G9"/>
<name>A0A4Z0D5G9_9FIRM</name>
<keyword evidence="1" id="KW-0175">Coiled coil</keyword>
<dbReference type="EMBL" id="SRIB01000008">
    <property type="protein sequence ID" value="TFZ39912.1"/>
    <property type="molecule type" value="Genomic_DNA"/>
</dbReference>
<dbReference type="RefSeq" id="WP_135271228.1">
    <property type="nucleotide sequence ID" value="NZ_SRIB01000008.1"/>
</dbReference>
<evidence type="ECO:0000313" key="3">
    <source>
        <dbReference type="Proteomes" id="UP000298381"/>
    </source>
</evidence>
<comment type="caution">
    <text evidence="2">The sequence shown here is derived from an EMBL/GenBank/DDBJ whole genome shotgun (WGS) entry which is preliminary data.</text>
</comment>
<evidence type="ECO:0000313" key="2">
    <source>
        <dbReference type="EMBL" id="TFZ39912.1"/>
    </source>
</evidence>
<gene>
    <name evidence="2" type="ORF">E4100_06520</name>
</gene>
<sequence>MIERDERIELLEKIIDNLSNWDGKLDSAIKLIELNDQILVKIKELKSDYQTNNELYEEKLAETVKLLDDFLEAIKKARAALIEENKQLNLKDKVLQNYIPQIDETIFIDKDVL</sequence>
<accession>A0A4Z0D5G9</accession>
<reference evidence="2 3" key="1">
    <citation type="submission" date="2019-03" db="EMBL/GenBank/DDBJ databases">
        <title>Draft genome sequence data and analysis of a Fermenting Bacterium, Soehngenia longevitae strain 1933PT, isolated from petroleum reservoir in Azerbaijan.</title>
        <authorList>
            <person name="Grouzdev D.S."/>
            <person name="Bidzhieva S.K."/>
            <person name="Sokolova D.S."/>
            <person name="Tourova T.P."/>
            <person name="Poltaraus A.B."/>
            <person name="Nazina T.N."/>
        </authorList>
    </citation>
    <scope>NUCLEOTIDE SEQUENCE [LARGE SCALE GENOMIC DNA]</scope>
    <source>
        <strain evidence="2 3">1933P</strain>
    </source>
</reference>